<dbReference type="Gene3D" id="1.25.40.10">
    <property type="entry name" value="Tetratricopeptide repeat domain"/>
    <property type="match status" value="5"/>
</dbReference>
<name>A0AAE1IYE0_9FABA</name>
<dbReference type="GO" id="GO:0008270">
    <property type="term" value="F:zinc ion binding"/>
    <property type="evidence" value="ECO:0007669"/>
    <property type="project" value="InterPro"/>
</dbReference>
<dbReference type="GO" id="GO:0009451">
    <property type="term" value="P:RNA modification"/>
    <property type="evidence" value="ECO:0007669"/>
    <property type="project" value="InterPro"/>
</dbReference>
<dbReference type="PROSITE" id="PS51375">
    <property type="entry name" value="PPR"/>
    <property type="match status" value="5"/>
</dbReference>
<dbReference type="PANTHER" id="PTHR47926">
    <property type="entry name" value="PENTATRICOPEPTIDE REPEAT-CONTAINING PROTEIN"/>
    <property type="match status" value="1"/>
</dbReference>
<dbReference type="SUPFAM" id="SSF48452">
    <property type="entry name" value="TPR-like"/>
    <property type="match status" value="1"/>
</dbReference>
<dbReference type="InterPro" id="IPR046960">
    <property type="entry name" value="PPR_At4g14850-like_plant"/>
</dbReference>
<comment type="similarity">
    <text evidence="1">Belongs to the PPR family. PCMP-H subfamily.</text>
</comment>
<dbReference type="Pfam" id="PF13041">
    <property type="entry name" value="PPR_2"/>
    <property type="match status" value="3"/>
</dbReference>
<evidence type="ECO:0000256" key="2">
    <source>
        <dbReference type="ARBA" id="ARBA00022737"/>
    </source>
</evidence>
<feature type="domain" description="DYW" evidence="4">
    <location>
        <begin position="733"/>
        <end position="806"/>
    </location>
</feature>
<dbReference type="InterPro" id="IPR032867">
    <property type="entry name" value="DYW_dom"/>
</dbReference>
<dbReference type="NCBIfam" id="TIGR00756">
    <property type="entry name" value="PPR"/>
    <property type="match status" value="5"/>
</dbReference>
<dbReference type="Pfam" id="PF14432">
    <property type="entry name" value="DYW_deaminase"/>
    <property type="match status" value="1"/>
</dbReference>
<evidence type="ECO:0000259" key="4">
    <source>
        <dbReference type="Pfam" id="PF14432"/>
    </source>
</evidence>
<dbReference type="InterPro" id="IPR002885">
    <property type="entry name" value="PPR_rpt"/>
</dbReference>
<feature type="repeat" description="PPR" evidence="3">
    <location>
        <begin position="164"/>
        <end position="198"/>
    </location>
</feature>
<keyword evidence="2" id="KW-0677">Repeat</keyword>
<comment type="caution">
    <text evidence="5">The sequence shown here is derived from an EMBL/GenBank/DDBJ whole genome shotgun (WGS) entry which is preliminary data.</text>
</comment>
<proteinExistence type="inferred from homology"/>
<dbReference type="FunFam" id="1.25.40.10:FF:000184">
    <property type="entry name" value="Pentatricopeptide repeat-containing protein, chloroplastic"/>
    <property type="match status" value="1"/>
</dbReference>
<feature type="repeat" description="PPR" evidence="3">
    <location>
        <begin position="94"/>
        <end position="128"/>
    </location>
</feature>
<feature type="repeat" description="PPR" evidence="3">
    <location>
        <begin position="499"/>
        <end position="533"/>
    </location>
</feature>
<dbReference type="InterPro" id="IPR011990">
    <property type="entry name" value="TPR-like_helical_dom_sf"/>
</dbReference>
<sequence length="806" mass="90677">MAATLACHHNFFLNSIEPEKYSRKQITEQKPRQKFDLENEPGCSDRHLRHAGSKKFKASRGPPNSLLTRSLVESVVSGSMEDALNLFEKMNHFDTFIWNAMIRGYTDKGLFLEALNLYRRMELEGVPADNLTYPFAIKACGCLLALTLGEKIHGKLFKVGLDMDVYICNALIAMYGKLGLVDLALGVFEEMPVRDLVSWNSMIGAYSLVKDHLNSLRCFREMLGLEIRPDKFSIINALDACSLGVSLSLGKKTHCIALKLGFESDVMVQTSLIDMYSKCGRVDYAERVFDRISLRSVVAWNAMIGGYALNGQPLQALGSMRKMLEADNLSVDNVTLINLLPSCEQLGAVLVGKSIHGLAIRKGFLPHPVLETALLDMYGEFGVLKLAELIFNQMEDKNLITLNAMISVYVKNKWYEKALKLFEELMSKNLRPDAFTIASILPAYAELASLREGKQIHGYIMKLQYHSNSFVLNSIIYMYAGVGDIRTARRIFDQMSYKDIISWNTMMMAYAIHGMGKLSIELFSELKKQGIQPNDSTFVSLLSSCSNSGMVDDGWMYYNSMKLDYGIEPKIEHYGCMLDLVGRTGDLDEAVSFIEAMPVLPTARIWGSLLNASRNRGNIELAELAAERILRIEQDNTGCHVLLSNMYAEAGRWENVERIRSIMKKEGSYRTVACSFIETNHSLHRFTNGDRSQIESDMTHNVRDILLRNTGDGNCISSLTKFKPTDVARKGANLPKNHSVRLAICYGLISATIESPILVRKNIRICEDCHIFVKKISKNARREIIVGDSKVFHHFKDGHCSCGDYW</sequence>
<dbReference type="AlphaFoldDB" id="A0AAE1IYE0"/>
<dbReference type="EMBL" id="JAWXYG010000011">
    <property type="protein sequence ID" value="KAK4258464.1"/>
    <property type="molecule type" value="Genomic_DNA"/>
</dbReference>
<gene>
    <name evidence="5" type="ORF">QN277_004911</name>
</gene>
<dbReference type="GO" id="GO:0003723">
    <property type="term" value="F:RNA binding"/>
    <property type="evidence" value="ECO:0007669"/>
    <property type="project" value="InterPro"/>
</dbReference>
<dbReference type="InterPro" id="IPR046848">
    <property type="entry name" value="E_motif"/>
</dbReference>
<dbReference type="PANTHER" id="PTHR47926:SF452">
    <property type="entry name" value="PENTATRICOPEPTIDE REPEAT-CONTAINING PROTEIN"/>
    <property type="match status" value="1"/>
</dbReference>
<dbReference type="FunFam" id="1.25.40.10:FF:000073">
    <property type="entry name" value="Pentatricopeptide repeat-containing protein chloroplastic"/>
    <property type="match status" value="1"/>
</dbReference>
<dbReference type="Pfam" id="PF20431">
    <property type="entry name" value="E_motif"/>
    <property type="match status" value="1"/>
</dbReference>
<feature type="repeat" description="PPR" evidence="3">
    <location>
        <begin position="398"/>
        <end position="432"/>
    </location>
</feature>
<dbReference type="Proteomes" id="UP001293593">
    <property type="component" value="Unassembled WGS sequence"/>
</dbReference>
<dbReference type="FunFam" id="1.25.40.10:FF:000344">
    <property type="entry name" value="Pentatricopeptide repeat-containing protein"/>
    <property type="match status" value="1"/>
</dbReference>
<evidence type="ECO:0000256" key="1">
    <source>
        <dbReference type="ARBA" id="ARBA00006643"/>
    </source>
</evidence>
<keyword evidence="6" id="KW-1185">Reference proteome</keyword>
<accession>A0AAE1IYE0</accession>
<protein>
    <recommendedName>
        <fullName evidence="4">DYW domain-containing protein</fullName>
    </recommendedName>
</protein>
<dbReference type="FunFam" id="1.25.40.10:FF:000436">
    <property type="entry name" value="Pentatricopeptide repeat-containing protein At5g39350 family"/>
    <property type="match status" value="1"/>
</dbReference>
<organism evidence="5 6">
    <name type="scientific">Acacia crassicarpa</name>
    <name type="common">northern wattle</name>
    <dbReference type="NCBI Taxonomy" id="499986"/>
    <lineage>
        <taxon>Eukaryota</taxon>
        <taxon>Viridiplantae</taxon>
        <taxon>Streptophyta</taxon>
        <taxon>Embryophyta</taxon>
        <taxon>Tracheophyta</taxon>
        <taxon>Spermatophyta</taxon>
        <taxon>Magnoliopsida</taxon>
        <taxon>eudicotyledons</taxon>
        <taxon>Gunneridae</taxon>
        <taxon>Pentapetalae</taxon>
        <taxon>rosids</taxon>
        <taxon>fabids</taxon>
        <taxon>Fabales</taxon>
        <taxon>Fabaceae</taxon>
        <taxon>Caesalpinioideae</taxon>
        <taxon>mimosoid clade</taxon>
        <taxon>Acacieae</taxon>
        <taxon>Acacia</taxon>
    </lineage>
</organism>
<evidence type="ECO:0000256" key="3">
    <source>
        <dbReference type="PROSITE-ProRule" id="PRU00708"/>
    </source>
</evidence>
<feature type="repeat" description="PPR" evidence="3">
    <location>
        <begin position="265"/>
        <end position="299"/>
    </location>
</feature>
<dbReference type="Pfam" id="PF01535">
    <property type="entry name" value="PPR"/>
    <property type="match status" value="5"/>
</dbReference>
<reference evidence="5" key="1">
    <citation type="submission" date="2023-10" db="EMBL/GenBank/DDBJ databases">
        <title>Chromosome-level genome of the transformable northern wattle, Acacia crassicarpa.</title>
        <authorList>
            <person name="Massaro I."/>
            <person name="Sinha N.R."/>
            <person name="Poethig S."/>
            <person name="Leichty A.R."/>
        </authorList>
    </citation>
    <scope>NUCLEOTIDE SEQUENCE</scope>
    <source>
        <strain evidence="5">Acra3RX</strain>
        <tissue evidence="5">Leaf</tissue>
    </source>
</reference>
<evidence type="ECO:0000313" key="5">
    <source>
        <dbReference type="EMBL" id="KAK4258464.1"/>
    </source>
</evidence>
<evidence type="ECO:0000313" key="6">
    <source>
        <dbReference type="Proteomes" id="UP001293593"/>
    </source>
</evidence>